<proteinExistence type="inferred from homology"/>
<evidence type="ECO:0000256" key="1">
    <source>
        <dbReference type="ARBA" id="ARBA00004651"/>
    </source>
</evidence>
<comment type="caution">
    <text evidence="9">The sequence shown here is derived from an EMBL/GenBank/DDBJ whole genome shotgun (WGS) entry which is preliminary data.</text>
</comment>
<dbReference type="GO" id="GO:0005886">
    <property type="term" value="C:plasma membrane"/>
    <property type="evidence" value="ECO:0007669"/>
    <property type="project" value="UniProtKB-SubCell"/>
</dbReference>
<keyword evidence="10" id="KW-1185">Reference proteome</keyword>
<dbReference type="PANTHER" id="PTHR30193">
    <property type="entry name" value="ABC TRANSPORTER PERMEASE PROTEIN"/>
    <property type="match status" value="1"/>
</dbReference>
<dbReference type="InterPro" id="IPR051393">
    <property type="entry name" value="ABC_transporter_permease"/>
</dbReference>
<protein>
    <submittedName>
        <fullName evidence="9">Carbohydrate ABC transporter membrane protein 1 (CUT1 family)</fullName>
    </submittedName>
</protein>
<dbReference type="AlphaFoldDB" id="A0A495QT81"/>
<evidence type="ECO:0000256" key="4">
    <source>
        <dbReference type="ARBA" id="ARBA00022692"/>
    </source>
</evidence>
<dbReference type="SUPFAM" id="SSF161098">
    <property type="entry name" value="MetI-like"/>
    <property type="match status" value="1"/>
</dbReference>
<keyword evidence="2 7" id="KW-0813">Transport</keyword>
<sequence length="296" mass="32246">MARPMRRALGETPAAWAFVLPATLLILGLSLLPMVWSLLLSFTDSDLVTSGRWVGMDNYERLLDDPAFRQSTRNTLIFTALYVPGSAGLGLLIAMALNRPRTRLIGIYRTCVIVPFVVSPAATGVLFAFICDARFGVANRILSAFGIPRQGFLEDPNTALYTLTGIGLWGGTGFCVIIFLAALQDIPPSLVEAARIDGAGRWNIFRHVTLPSVRPVATFVVIWQSLVAMQLFDLVYATTRGGPLGSTSVVVYFIYNQAFKVFDAGYGAAAAYVLAVVLLGLGGIRYLLMRARRRYA</sequence>
<evidence type="ECO:0000256" key="2">
    <source>
        <dbReference type="ARBA" id="ARBA00022448"/>
    </source>
</evidence>
<gene>
    <name evidence="9" type="ORF">BZB76_2068</name>
</gene>
<dbReference type="OrthoDB" id="4319190at2"/>
<dbReference type="Proteomes" id="UP000274601">
    <property type="component" value="Unassembled WGS sequence"/>
</dbReference>
<dbReference type="InterPro" id="IPR035906">
    <property type="entry name" value="MetI-like_sf"/>
</dbReference>
<evidence type="ECO:0000313" key="10">
    <source>
        <dbReference type="Proteomes" id="UP000274601"/>
    </source>
</evidence>
<feature type="transmembrane region" description="Helical" evidence="7">
    <location>
        <begin position="269"/>
        <end position="288"/>
    </location>
</feature>
<evidence type="ECO:0000256" key="5">
    <source>
        <dbReference type="ARBA" id="ARBA00022989"/>
    </source>
</evidence>
<evidence type="ECO:0000256" key="3">
    <source>
        <dbReference type="ARBA" id="ARBA00022475"/>
    </source>
</evidence>
<dbReference type="PROSITE" id="PS50928">
    <property type="entry name" value="ABC_TM1"/>
    <property type="match status" value="1"/>
</dbReference>
<feature type="domain" description="ABC transmembrane type-1" evidence="8">
    <location>
        <begin position="72"/>
        <end position="285"/>
    </location>
</feature>
<name>A0A495QT81_9ACTN</name>
<feature type="transmembrane region" description="Helical" evidence="7">
    <location>
        <begin position="159"/>
        <end position="183"/>
    </location>
</feature>
<evidence type="ECO:0000259" key="8">
    <source>
        <dbReference type="PROSITE" id="PS50928"/>
    </source>
</evidence>
<accession>A0A495QT81</accession>
<comment type="subcellular location">
    <subcellularLocation>
        <location evidence="1 7">Cell membrane</location>
        <topology evidence="1 7">Multi-pass membrane protein</topology>
    </subcellularLocation>
</comment>
<organism evidence="9 10">
    <name type="scientific">Actinomadura pelletieri DSM 43383</name>
    <dbReference type="NCBI Taxonomy" id="1120940"/>
    <lineage>
        <taxon>Bacteria</taxon>
        <taxon>Bacillati</taxon>
        <taxon>Actinomycetota</taxon>
        <taxon>Actinomycetes</taxon>
        <taxon>Streptosporangiales</taxon>
        <taxon>Thermomonosporaceae</taxon>
        <taxon>Actinomadura</taxon>
    </lineage>
</organism>
<dbReference type="PANTHER" id="PTHR30193:SF37">
    <property type="entry name" value="INNER MEMBRANE ABC TRANSPORTER PERMEASE PROTEIN YCJO"/>
    <property type="match status" value="1"/>
</dbReference>
<evidence type="ECO:0000313" key="9">
    <source>
        <dbReference type="EMBL" id="RKS76710.1"/>
    </source>
</evidence>
<dbReference type="RefSeq" id="WP_121434008.1">
    <property type="nucleotide sequence ID" value="NZ_RBWU01000002.1"/>
</dbReference>
<dbReference type="CDD" id="cd06261">
    <property type="entry name" value="TM_PBP2"/>
    <property type="match status" value="1"/>
</dbReference>
<keyword evidence="3" id="KW-1003">Cell membrane</keyword>
<evidence type="ECO:0000256" key="7">
    <source>
        <dbReference type="RuleBase" id="RU363032"/>
    </source>
</evidence>
<reference evidence="9 10" key="1">
    <citation type="submission" date="2018-10" db="EMBL/GenBank/DDBJ databases">
        <title>Genomic Encyclopedia of Archaeal and Bacterial Type Strains, Phase II (KMG-II): from individual species to whole genera.</title>
        <authorList>
            <person name="Goeker M."/>
        </authorList>
    </citation>
    <scope>NUCLEOTIDE SEQUENCE [LARGE SCALE GENOMIC DNA]</scope>
    <source>
        <strain evidence="9 10">DSM 43383</strain>
    </source>
</reference>
<dbReference type="GO" id="GO:0055085">
    <property type="term" value="P:transmembrane transport"/>
    <property type="evidence" value="ECO:0007669"/>
    <property type="project" value="InterPro"/>
</dbReference>
<feature type="transmembrane region" description="Helical" evidence="7">
    <location>
        <begin position="110"/>
        <end position="130"/>
    </location>
</feature>
<keyword evidence="4 7" id="KW-0812">Transmembrane</keyword>
<feature type="transmembrane region" description="Helical" evidence="7">
    <location>
        <begin position="76"/>
        <end position="98"/>
    </location>
</feature>
<feature type="transmembrane region" description="Helical" evidence="7">
    <location>
        <begin position="12"/>
        <end position="36"/>
    </location>
</feature>
<dbReference type="InterPro" id="IPR000515">
    <property type="entry name" value="MetI-like"/>
</dbReference>
<keyword evidence="5 7" id="KW-1133">Transmembrane helix</keyword>
<dbReference type="Gene3D" id="1.10.3720.10">
    <property type="entry name" value="MetI-like"/>
    <property type="match status" value="1"/>
</dbReference>
<dbReference type="EMBL" id="RBWU01000002">
    <property type="protein sequence ID" value="RKS76710.1"/>
    <property type="molecule type" value="Genomic_DNA"/>
</dbReference>
<dbReference type="Pfam" id="PF00528">
    <property type="entry name" value="BPD_transp_1"/>
    <property type="match status" value="1"/>
</dbReference>
<keyword evidence="6 7" id="KW-0472">Membrane</keyword>
<evidence type="ECO:0000256" key="6">
    <source>
        <dbReference type="ARBA" id="ARBA00023136"/>
    </source>
</evidence>
<comment type="similarity">
    <text evidence="7">Belongs to the binding-protein-dependent transport system permease family.</text>
</comment>
<feature type="transmembrane region" description="Helical" evidence="7">
    <location>
        <begin position="204"/>
        <end position="226"/>
    </location>
</feature>